<dbReference type="STRING" id="37360.A0A0G4J4F6"/>
<dbReference type="OMA" id="IVMHKPD"/>
<dbReference type="OrthoDB" id="338854at2759"/>
<keyword evidence="3" id="KW-1185">Reference proteome</keyword>
<evidence type="ECO:0008006" key="4">
    <source>
        <dbReference type="Google" id="ProtNLM"/>
    </source>
</evidence>
<dbReference type="Proteomes" id="UP000039324">
    <property type="component" value="Unassembled WGS sequence"/>
</dbReference>
<dbReference type="PANTHER" id="PTHR12991">
    <property type="entry name" value="NITROGEN PERMEASE REGULATOR 2/TUMOR SUPPRESSOR CANDIDATE 4"/>
    <property type="match status" value="1"/>
</dbReference>
<gene>
    <name evidence="2" type="ORF">PBRA_002386</name>
</gene>
<dbReference type="GO" id="GO:0005774">
    <property type="term" value="C:vacuolar membrane"/>
    <property type="evidence" value="ECO:0007669"/>
    <property type="project" value="TreeGrafter"/>
</dbReference>
<dbReference type="GO" id="GO:0005096">
    <property type="term" value="F:GTPase activator activity"/>
    <property type="evidence" value="ECO:0007669"/>
    <property type="project" value="TreeGrafter"/>
</dbReference>
<dbReference type="Pfam" id="PF06218">
    <property type="entry name" value="NPR2"/>
    <property type="match status" value="2"/>
</dbReference>
<evidence type="ECO:0000256" key="1">
    <source>
        <dbReference type="ARBA" id="ARBA00008433"/>
    </source>
</evidence>
<evidence type="ECO:0000313" key="3">
    <source>
        <dbReference type="Proteomes" id="UP000039324"/>
    </source>
</evidence>
<dbReference type="InterPro" id="IPR009348">
    <property type="entry name" value="NPR2-like"/>
</dbReference>
<evidence type="ECO:0000313" key="2">
    <source>
        <dbReference type="EMBL" id="CEP02121.1"/>
    </source>
</evidence>
<protein>
    <recommendedName>
        <fullName evidence="4">Nitrogen permease regulator 2</fullName>
    </recommendedName>
</protein>
<proteinExistence type="inferred from homology"/>
<dbReference type="PANTHER" id="PTHR12991:SF10">
    <property type="entry name" value="GATOR COMPLEX PROTEIN NPRL2"/>
    <property type="match status" value="1"/>
</dbReference>
<dbReference type="EMBL" id="CDSF01000122">
    <property type="protein sequence ID" value="CEP02121.1"/>
    <property type="molecule type" value="Genomic_DNA"/>
</dbReference>
<organism evidence="2 3">
    <name type="scientific">Plasmodiophora brassicae</name>
    <name type="common">Clubroot disease agent</name>
    <dbReference type="NCBI Taxonomy" id="37360"/>
    <lineage>
        <taxon>Eukaryota</taxon>
        <taxon>Sar</taxon>
        <taxon>Rhizaria</taxon>
        <taxon>Endomyxa</taxon>
        <taxon>Phytomyxea</taxon>
        <taxon>Plasmodiophorida</taxon>
        <taxon>Plasmodiophoridae</taxon>
        <taxon>Plasmodiophora</taxon>
    </lineage>
</organism>
<dbReference type="GO" id="GO:1904262">
    <property type="term" value="P:negative regulation of TORC1 signaling"/>
    <property type="evidence" value="ECO:0007669"/>
    <property type="project" value="TreeGrafter"/>
</dbReference>
<comment type="similarity">
    <text evidence="1">Belongs to the NPR2 family.</text>
</comment>
<reference evidence="2 3" key="1">
    <citation type="submission" date="2015-02" db="EMBL/GenBank/DDBJ databases">
        <authorList>
            <person name="Chooi Y.-H."/>
        </authorList>
    </citation>
    <scope>NUCLEOTIDE SEQUENCE [LARGE SCALE GENOMIC DNA]</scope>
    <source>
        <strain evidence="2">E3</strain>
    </source>
</reference>
<name>A0A0G4J4F6_PLABS</name>
<accession>A0A0G4J4F6</accession>
<dbReference type="GO" id="GO:0010508">
    <property type="term" value="P:positive regulation of autophagy"/>
    <property type="evidence" value="ECO:0007669"/>
    <property type="project" value="TreeGrafter"/>
</dbReference>
<dbReference type="AlphaFoldDB" id="A0A0G4J4F6"/>
<sequence length="388" mass="44225">MEAICVCEFDNVVGPTVSFQHPESFLSVETFEKISDYLITDEELCGKLVTLSAVGHQFVGCLVRLENPKYIRNCLIFNVVFILSNSVDTAPFSGVVKKLARLLESLELENEFFSDSFKKSRLAEMLPLIFVGLREYGECSVCVPDIDKEINLKLFPQRVAPRKIRMHEVPLLIGDVTIYKDHWDLTLQQILPYIDGEFSVNFVKRIAQRSQVDVEIVTECLRQLLFYNLIALIDIFQFSNMYCATPRISELATLPDMQAACINFVTCRHPSSKVTPRTIFCLYTQLRRGVRIRQLVDSNFILKSRVVDVRRFITFGLVNGLIRRVHVYPMLLSSTGGPGQLMNPRVETLADMLDGQCSFDEICCRLNASRVEVENLISSIHNCVTVMR</sequence>
<dbReference type="GO" id="GO:1990130">
    <property type="term" value="C:GATOR1 complex"/>
    <property type="evidence" value="ECO:0007669"/>
    <property type="project" value="TreeGrafter"/>
</dbReference>